<dbReference type="FunFam" id="3.40.1010.10:FF:000007">
    <property type="entry name" value="Ribosomal RNA small subunit methyltransferase I"/>
    <property type="match status" value="1"/>
</dbReference>
<keyword evidence="5 6" id="KW-0949">S-adenosyl-L-methionine</keyword>
<evidence type="ECO:0000256" key="1">
    <source>
        <dbReference type="ARBA" id="ARBA00022490"/>
    </source>
</evidence>
<dbReference type="EMBL" id="MEUI01000011">
    <property type="protein sequence ID" value="OGC34968.1"/>
    <property type="molecule type" value="Genomic_DNA"/>
</dbReference>
<dbReference type="Pfam" id="PF00590">
    <property type="entry name" value="TP_methylase"/>
    <property type="match status" value="1"/>
</dbReference>
<comment type="caution">
    <text evidence="8">The sequence shown here is derived from an EMBL/GenBank/DDBJ whole genome shotgun (WGS) entry which is preliminary data.</text>
</comment>
<dbReference type="InterPro" id="IPR008189">
    <property type="entry name" value="rRNA_ssu_MeTfrase_I"/>
</dbReference>
<evidence type="ECO:0000313" key="9">
    <source>
        <dbReference type="Proteomes" id="UP000177309"/>
    </source>
</evidence>
<comment type="function">
    <text evidence="6">Catalyzes the 2'-O-methylation of the ribose of cytidine 1402 (C1402) in 16S rRNA.</text>
</comment>
<evidence type="ECO:0000256" key="3">
    <source>
        <dbReference type="ARBA" id="ARBA00022603"/>
    </source>
</evidence>
<comment type="catalytic activity">
    <reaction evidence="6">
        <text>cytidine(1402) in 16S rRNA + S-adenosyl-L-methionine = 2'-O-methylcytidine(1402) in 16S rRNA + S-adenosyl-L-homocysteine + H(+)</text>
        <dbReference type="Rhea" id="RHEA:42924"/>
        <dbReference type="Rhea" id="RHEA-COMP:10285"/>
        <dbReference type="Rhea" id="RHEA-COMP:10286"/>
        <dbReference type="ChEBI" id="CHEBI:15378"/>
        <dbReference type="ChEBI" id="CHEBI:57856"/>
        <dbReference type="ChEBI" id="CHEBI:59789"/>
        <dbReference type="ChEBI" id="CHEBI:74495"/>
        <dbReference type="ChEBI" id="CHEBI:82748"/>
        <dbReference type="EC" id="2.1.1.198"/>
    </reaction>
</comment>
<dbReference type="EC" id="2.1.1.198" evidence="6"/>
<keyword evidence="3 6" id="KW-0489">Methyltransferase</keyword>
<dbReference type="Gene3D" id="3.40.1010.10">
    <property type="entry name" value="Cobalt-precorrin-4 Transmethylase, Domain 1"/>
    <property type="match status" value="1"/>
</dbReference>
<dbReference type="PIRSF" id="PIRSF005917">
    <property type="entry name" value="MTase_YraL"/>
    <property type="match status" value="1"/>
</dbReference>
<dbReference type="GO" id="GO:0070677">
    <property type="term" value="F:rRNA (cytosine-2'-O-)-methyltransferase activity"/>
    <property type="evidence" value="ECO:0007669"/>
    <property type="project" value="UniProtKB-UniRule"/>
</dbReference>
<sequence length="232" mass="25579">MGTLFVVATPIGNLEDITFRAVRTLAEVDLITAEDTRQTKKLLIKYNLNTPMTAYHKFNIKAKTDYIVDLLSQGKNIALVSDSGTPTISDPGYELISGAVAQGHRVEVIPGPCAAITALVGSGLATDKFVFEGFLPKKPGKKNKRLTALKDEQGSVIIYESPYRVVKTLNSIKEIFGERQVAVCRELTKKFEEVIRGKLGEVLEKLKDRTIKGEIVVVVEGSEQATQRERRS</sequence>
<dbReference type="PANTHER" id="PTHR46111:SF1">
    <property type="entry name" value="RIBOSOMAL RNA SMALL SUBUNIT METHYLTRANSFERASE I"/>
    <property type="match status" value="1"/>
</dbReference>
<dbReference type="Proteomes" id="UP000177309">
    <property type="component" value="Unassembled WGS sequence"/>
</dbReference>
<comment type="similarity">
    <text evidence="6">Belongs to the methyltransferase superfamily. RsmI family.</text>
</comment>
<evidence type="ECO:0000256" key="5">
    <source>
        <dbReference type="ARBA" id="ARBA00022691"/>
    </source>
</evidence>
<evidence type="ECO:0000313" key="8">
    <source>
        <dbReference type="EMBL" id="OGC34968.1"/>
    </source>
</evidence>
<gene>
    <name evidence="6" type="primary">rsmI</name>
    <name evidence="8" type="ORF">A2462_05165</name>
</gene>
<dbReference type="PANTHER" id="PTHR46111">
    <property type="entry name" value="RIBOSOMAL RNA SMALL SUBUNIT METHYLTRANSFERASE I"/>
    <property type="match status" value="1"/>
</dbReference>
<dbReference type="Gene3D" id="3.30.950.10">
    <property type="entry name" value="Methyltransferase, Cobalt-precorrin-4 Transmethylase, Domain 2"/>
    <property type="match status" value="1"/>
</dbReference>
<keyword evidence="4 6" id="KW-0808">Transferase</keyword>
<dbReference type="NCBIfam" id="TIGR00096">
    <property type="entry name" value="16S rRNA (cytidine(1402)-2'-O)-methyltransferase"/>
    <property type="match status" value="1"/>
</dbReference>
<dbReference type="InterPro" id="IPR014776">
    <property type="entry name" value="4pyrrole_Mease_sub2"/>
</dbReference>
<organism evidence="8 9">
    <name type="scientific">candidate division WOR-1 bacterium RIFOXYC2_FULL_41_25</name>
    <dbReference type="NCBI Taxonomy" id="1802586"/>
    <lineage>
        <taxon>Bacteria</taxon>
        <taxon>Bacillati</taxon>
        <taxon>Saganbacteria</taxon>
    </lineage>
</organism>
<evidence type="ECO:0000256" key="4">
    <source>
        <dbReference type="ARBA" id="ARBA00022679"/>
    </source>
</evidence>
<keyword evidence="1 6" id="KW-0963">Cytoplasm</keyword>
<evidence type="ECO:0000256" key="6">
    <source>
        <dbReference type="HAMAP-Rule" id="MF_01877"/>
    </source>
</evidence>
<dbReference type="InterPro" id="IPR035996">
    <property type="entry name" value="4pyrrol_Methylase_sf"/>
</dbReference>
<accession>A0A1F4TQM5</accession>
<proteinExistence type="inferred from homology"/>
<dbReference type="FunFam" id="3.30.950.10:FF:000002">
    <property type="entry name" value="Ribosomal RNA small subunit methyltransferase I"/>
    <property type="match status" value="1"/>
</dbReference>
<dbReference type="AlphaFoldDB" id="A0A1F4TQM5"/>
<dbReference type="GO" id="GO:0005737">
    <property type="term" value="C:cytoplasm"/>
    <property type="evidence" value="ECO:0007669"/>
    <property type="project" value="UniProtKB-SubCell"/>
</dbReference>
<dbReference type="InterPro" id="IPR000878">
    <property type="entry name" value="4pyrrol_Mease"/>
</dbReference>
<feature type="domain" description="Tetrapyrrole methylase" evidence="7">
    <location>
        <begin position="3"/>
        <end position="202"/>
    </location>
</feature>
<dbReference type="CDD" id="cd11648">
    <property type="entry name" value="RsmI"/>
    <property type="match status" value="1"/>
</dbReference>
<comment type="subcellular location">
    <subcellularLocation>
        <location evidence="6">Cytoplasm</location>
    </subcellularLocation>
</comment>
<keyword evidence="2 6" id="KW-0698">rRNA processing</keyword>
<dbReference type="InterPro" id="IPR018063">
    <property type="entry name" value="SAM_MeTrfase_RsmI_CS"/>
</dbReference>
<evidence type="ECO:0000256" key="2">
    <source>
        <dbReference type="ARBA" id="ARBA00022552"/>
    </source>
</evidence>
<dbReference type="InterPro" id="IPR014777">
    <property type="entry name" value="4pyrrole_Mease_sub1"/>
</dbReference>
<protein>
    <recommendedName>
        <fullName evidence="6">Ribosomal RNA small subunit methyltransferase I</fullName>
        <ecNumber evidence="6">2.1.1.198</ecNumber>
    </recommendedName>
    <alternativeName>
        <fullName evidence="6">16S rRNA 2'-O-ribose C1402 methyltransferase</fullName>
    </alternativeName>
    <alternativeName>
        <fullName evidence="6">rRNA (cytidine-2'-O-)-methyltransferase RsmI</fullName>
    </alternativeName>
</protein>
<evidence type="ECO:0000259" key="7">
    <source>
        <dbReference type="Pfam" id="PF00590"/>
    </source>
</evidence>
<dbReference type="PROSITE" id="PS01296">
    <property type="entry name" value="RSMI"/>
    <property type="match status" value="1"/>
</dbReference>
<reference evidence="8 9" key="1">
    <citation type="journal article" date="2016" name="Nat. Commun.">
        <title>Thousands of microbial genomes shed light on interconnected biogeochemical processes in an aquifer system.</title>
        <authorList>
            <person name="Anantharaman K."/>
            <person name="Brown C.T."/>
            <person name="Hug L.A."/>
            <person name="Sharon I."/>
            <person name="Castelle C.J."/>
            <person name="Probst A.J."/>
            <person name="Thomas B.C."/>
            <person name="Singh A."/>
            <person name="Wilkins M.J."/>
            <person name="Karaoz U."/>
            <person name="Brodie E.L."/>
            <person name="Williams K.H."/>
            <person name="Hubbard S.S."/>
            <person name="Banfield J.F."/>
        </authorList>
    </citation>
    <scope>NUCLEOTIDE SEQUENCE [LARGE SCALE GENOMIC DNA]</scope>
</reference>
<dbReference type="HAMAP" id="MF_01877">
    <property type="entry name" value="16SrRNA_methyltr_I"/>
    <property type="match status" value="1"/>
</dbReference>
<name>A0A1F4TQM5_UNCSA</name>
<dbReference type="SUPFAM" id="SSF53790">
    <property type="entry name" value="Tetrapyrrole methylase"/>
    <property type="match status" value="1"/>
</dbReference>